<sequence length="598" mass="64187">MSHPTLRRLLAVTLLSLLTACGGGGGGDTPTAAVQKPDTAAVPPADVTPGEPAVPGETVPPPPLTTPPEAKTMTFTRQQASRFLGRATFGPNMAAIDALATSDSNAWFKYQFSRPQTLHRKYLDAKFPPAGTTASKALPQDFYESFWQQAAGGDDQLRQRTAFALSEIFVISTQNEAVWPHVRGVASYYDMLGQHAFGNFRTLLQGVATHPMMGLYLSHLRNQKESATRTPDENFAREVMQLFTIGLYQLNADGSVKLSGGKPIDTYSRDDVSGLAKVFTGWSWAGPDQAANRFFGSVADPDRDWKPMQNYTAFHSTGEKRFLGVSISGATTGEADLAQALDTLFNHPNTGPFFGRQLIQRLVTSNPSPAYVGRVAAAFANNGAGVRGDMQAVLRAVLLDPEALAPAGTTLRTGKLREPLVRLGNWMRAFNAKDAASQYRVYYLSDPLTGLGQNPMNAPSVFNYFRPSYVPPNSSLAAASLVAPEMQITAEPSVTGYLNFIQDAISGGVGENASVKADYAAELALADQPAALLDRVDLLLLAGSMSTKLRGTILSTVNSVPIPAATGSNAAQVNLARTYRVRLAIFLSMASPEYLVQK</sequence>
<evidence type="ECO:0000256" key="2">
    <source>
        <dbReference type="SAM" id="SignalP"/>
    </source>
</evidence>
<feature type="chain" id="PRO_5023022970" evidence="2">
    <location>
        <begin position="26"/>
        <end position="598"/>
    </location>
</feature>
<dbReference type="Pfam" id="PF08811">
    <property type="entry name" value="DUF1800"/>
    <property type="match status" value="1"/>
</dbReference>
<accession>A0A5C4NYS4</accession>
<protein>
    <submittedName>
        <fullName evidence="3">DUF1800 domain-containing protein</fullName>
    </submittedName>
</protein>
<dbReference type="InterPro" id="IPR014917">
    <property type="entry name" value="DUF1800"/>
</dbReference>
<keyword evidence="2" id="KW-0732">Signal</keyword>
<gene>
    <name evidence="3" type="ORF">FHI69_03490</name>
</gene>
<feature type="signal peptide" evidence="2">
    <location>
        <begin position="1"/>
        <end position="25"/>
    </location>
</feature>
<feature type="region of interest" description="Disordered" evidence="1">
    <location>
        <begin position="25"/>
        <end position="69"/>
    </location>
</feature>
<dbReference type="Proteomes" id="UP000305681">
    <property type="component" value="Unassembled WGS sequence"/>
</dbReference>
<dbReference type="PROSITE" id="PS51257">
    <property type="entry name" value="PROKAR_LIPOPROTEIN"/>
    <property type="match status" value="1"/>
</dbReference>
<proteinExistence type="predicted"/>
<organism evidence="3 4">
    <name type="scientific">Janthinobacterium lividum</name>
    <dbReference type="NCBI Taxonomy" id="29581"/>
    <lineage>
        <taxon>Bacteria</taxon>
        <taxon>Pseudomonadati</taxon>
        <taxon>Pseudomonadota</taxon>
        <taxon>Betaproteobacteria</taxon>
        <taxon>Burkholderiales</taxon>
        <taxon>Oxalobacteraceae</taxon>
        <taxon>Janthinobacterium</taxon>
    </lineage>
</organism>
<comment type="caution">
    <text evidence="3">The sequence shown here is derived from an EMBL/GenBank/DDBJ whole genome shotgun (WGS) entry which is preliminary data.</text>
</comment>
<reference evidence="3 4" key="1">
    <citation type="submission" date="2019-06" db="EMBL/GenBank/DDBJ databases">
        <title>Genome sequence of Janthinobacterium lividum UCD_MED1.</title>
        <authorList>
            <person name="De Leon M.E."/>
            <person name="Jospin G."/>
        </authorList>
    </citation>
    <scope>NUCLEOTIDE SEQUENCE [LARGE SCALE GENOMIC DNA]</scope>
    <source>
        <strain evidence="3 4">UCD_MED1</strain>
    </source>
</reference>
<evidence type="ECO:0000313" key="4">
    <source>
        <dbReference type="Proteomes" id="UP000305681"/>
    </source>
</evidence>
<dbReference type="EMBL" id="VDGE01000001">
    <property type="protein sequence ID" value="TNC78366.1"/>
    <property type="molecule type" value="Genomic_DNA"/>
</dbReference>
<dbReference type="RefSeq" id="WP_139089521.1">
    <property type="nucleotide sequence ID" value="NZ_VDGE01000001.1"/>
</dbReference>
<evidence type="ECO:0000256" key="1">
    <source>
        <dbReference type="SAM" id="MobiDB-lite"/>
    </source>
</evidence>
<name>A0A5C4NYS4_9BURK</name>
<dbReference type="PANTHER" id="PTHR43737">
    <property type="entry name" value="BLL7424 PROTEIN"/>
    <property type="match status" value="1"/>
</dbReference>
<evidence type="ECO:0000313" key="3">
    <source>
        <dbReference type="EMBL" id="TNC78366.1"/>
    </source>
</evidence>
<dbReference type="PANTHER" id="PTHR43737:SF1">
    <property type="entry name" value="DUF1501 DOMAIN-CONTAINING PROTEIN"/>
    <property type="match status" value="1"/>
</dbReference>
<dbReference type="AlphaFoldDB" id="A0A5C4NYS4"/>